<keyword evidence="4" id="KW-1185">Reference proteome</keyword>
<reference evidence="3" key="1">
    <citation type="submission" date="2023-10" db="EMBL/GenBank/DDBJ databases">
        <authorList>
            <person name="Chen Y."/>
            <person name="Shah S."/>
            <person name="Dougan E. K."/>
            <person name="Thang M."/>
            <person name="Chan C."/>
        </authorList>
    </citation>
    <scope>NUCLEOTIDE SEQUENCE [LARGE SCALE GENOMIC DNA]</scope>
</reference>
<evidence type="ECO:0000313" key="4">
    <source>
        <dbReference type="Proteomes" id="UP001189429"/>
    </source>
</evidence>
<keyword evidence="1" id="KW-0472">Membrane</keyword>
<accession>A0ABN9VRM3</accession>
<proteinExistence type="predicted"/>
<dbReference type="EMBL" id="CAUYUJ010017439">
    <property type="protein sequence ID" value="CAK0874837.1"/>
    <property type="molecule type" value="Genomic_DNA"/>
</dbReference>
<evidence type="ECO:0000259" key="2">
    <source>
        <dbReference type="Pfam" id="PF07993"/>
    </source>
</evidence>
<gene>
    <name evidence="3" type="ORF">PCOR1329_LOCUS59630</name>
</gene>
<dbReference type="Proteomes" id="UP001189429">
    <property type="component" value="Unassembled WGS sequence"/>
</dbReference>
<name>A0ABN9VRM3_9DINO</name>
<dbReference type="InterPro" id="IPR013120">
    <property type="entry name" value="FAR_NAD-bd"/>
</dbReference>
<protein>
    <recommendedName>
        <fullName evidence="2">Thioester reductase (TE) domain-containing protein</fullName>
    </recommendedName>
</protein>
<evidence type="ECO:0000256" key="1">
    <source>
        <dbReference type="SAM" id="Phobius"/>
    </source>
</evidence>
<sequence length="148" mass="15303">MVLALRPSLLQGLLPSRTAAARAAAAGLAALVAAVLLARKLAAEPGLRVDAAVLPALAPRRRPEGTAWWRGRLAIQDSIDGAVLLTGATGFVGGGILFGLLAQAEELGVTRIVLLLRRKDGHTVASRLAHLRSNAAFQEVQESSSTGS</sequence>
<keyword evidence="1" id="KW-1133">Transmembrane helix</keyword>
<organism evidence="3 4">
    <name type="scientific">Prorocentrum cordatum</name>
    <dbReference type="NCBI Taxonomy" id="2364126"/>
    <lineage>
        <taxon>Eukaryota</taxon>
        <taxon>Sar</taxon>
        <taxon>Alveolata</taxon>
        <taxon>Dinophyceae</taxon>
        <taxon>Prorocentrales</taxon>
        <taxon>Prorocentraceae</taxon>
        <taxon>Prorocentrum</taxon>
    </lineage>
</organism>
<feature type="transmembrane region" description="Helical" evidence="1">
    <location>
        <begin position="20"/>
        <end position="38"/>
    </location>
</feature>
<comment type="caution">
    <text evidence="3">The sequence shown here is derived from an EMBL/GenBank/DDBJ whole genome shotgun (WGS) entry which is preliminary data.</text>
</comment>
<dbReference type="Gene3D" id="3.40.50.720">
    <property type="entry name" value="NAD(P)-binding Rossmann-like Domain"/>
    <property type="match status" value="1"/>
</dbReference>
<dbReference type="Pfam" id="PF07993">
    <property type="entry name" value="NAD_binding_4"/>
    <property type="match status" value="1"/>
</dbReference>
<evidence type="ECO:0000313" key="3">
    <source>
        <dbReference type="EMBL" id="CAK0874837.1"/>
    </source>
</evidence>
<feature type="domain" description="Thioester reductase (TE)" evidence="2">
    <location>
        <begin position="85"/>
        <end position="141"/>
    </location>
</feature>
<keyword evidence="1" id="KW-0812">Transmembrane</keyword>